<organism evidence="5 6">
    <name type="scientific">Acrocarpospora pleiomorpha</name>
    <dbReference type="NCBI Taxonomy" id="90975"/>
    <lineage>
        <taxon>Bacteria</taxon>
        <taxon>Bacillati</taxon>
        <taxon>Actinomycetota</taxon>
        <taxon>Actinomycetes</taxon>
        <taxon>Streptosporangiales</taxon>
        <taxon>Streptosporangiaceae</taxon>
        <taxon>Acrocarpospora</taxon>
    </lineage>
</organism>
<proteinExistence type="predicted"/>
<dbReference type="InterPro" id="IPR011711">
    <property type="entry name" value="GntR_C"/>
</dbReference>
<dbReference type="GO" id="GO:0003700">
    <property type="term" value="F:DNA-binding transcription factor activity"/>
    <property type="evidence" value="ECO:0007669"/>
    <property type="project" value="InterPro"/>
</dbReference>
<dbReference type="Pfam" id="PF07729">
    <property type="entry name" value="FCD"/>
    <property type="match status" value="1"/>
</dbReference>
<reference evidence="5 6" key="1">
    <citation type="submission" date="2019-10" db="EMBL/GenBank/DDBJ databases">
        <title>Whole genome shotgun sequence of Acrocarpospora pleiomorpha NBRC 16267.</title>
        <authorList>
            <person name="Ichikawa N."/>
            <person name="Kimura A."/>
            <person name="Kitahashi Y."/>
            <person name="Komaki H."/>
            <person name="Oguchi A."/>
        </authorList>
    </citation>
    <scope>NUCLEOTIDE SEQUENCE [LARGE SCALE GENOMIC DNA]</scope>
    <source>
        <strain evidence="5 6">NBRC 16267</strain>
    </source>
</reference>
<dbReference type="OrthoDB" id="5182935at2"/>
<dbReference type="Pfam" id="PF00392">
    <property type="entry name" value="GntR"/>
    <property type="match status" value="1"/>
</dbReference>
<dbReference type="PROSITE" id="PS50949">
    <property type="entry name" value="HTH_GNTR"/>
    <property type="match status" value="1"/>
</dbReference>
<evidence type="ECO:0000256" key="3">
    <source>
        <dbReference type="ARBA" id="ARBA00023163"/>
    </source>
</evidence>
<dbReference type="AlphaFoldDB" id="A0A5M3Y1E4"/>
<dbReference type="InterPro" id="IPR036388">
    <property type="entry name" value="WH-like_DNA-bd_sf"/>
</dbReference>
<keyword evidence="6" id="KW-1185">Reference proteome</keyword>
<dbReference type="Gene3D" id="1.20.120.530">
    <property type="entry name" value="GntR ligand-binding domain-like"/>
    <property type="match status" value="1"/>
</dbReference>
<dbReference type="InterPro" id="IPR036390">
    <property type="entry name" value="WH_DNA-bd_sf"/>
</dbReference>
<name>A0A5M3Y1E4_9ACTN</name>
<dbReference type="RefSeq" id="WP_155351744.1">
    <property type="nucleotide sequence ID" value="NZ_BAAAHM010000010.1"/>
</dbReference>
<feature type="domain" description="HTH gntR-type" evidence="4">
    <location>
        <begin position="9"/>
        <end position="76"/>
    </location>
</feature>
<dbReference type="SUPFAM" id="SSF48008">
    <property type="entry name" value="GntR ligand-binding domain-like"/>
    <property type="match status" value="1"/>
</dbReference>
<dbReference type="SMART" id="SM00895">
    <property type="entry name" value="FCD"/>
    <property type="match status" value="1"/>
</dbReference>
<evidence type="ECO:0000256" key="2">
    <source>
        <dbReference type="ARBA" id="ARBA00023125"/>
    </source>
</evidence>
<dbReference type="InterPro" id="IPR008920">
    <property type="entry name" value="TF_FadR/GntR_C"/>
</dbReference>
<evidence type="ECO:0000313" key="6">
    <source>
        <dbReference type="Proteomes" id="UP000377595"/>
    </source>
</evidence>
<dbReference type="SUPFAM" id="SSF46785">
    <property type="entry name" value="Winged helix' DNA-binding domain"/>
    <property type="match status" value="1"/>
</dbReference>
<dbReference type="InterPro" id="IPR000524">
    <property type="entry name" value="Tscrpt_reg_HTH_GntR"/>
</dbReference>
<dbReference type="SMART" id="SM00345">
    <property type="entry name" value="HTH_GNTR"/>
    <property type="match status" value="1"/>
</dbReference>
<comment type="caution">
    <text evidence="5">The sequence shown here is derived from an EMBL/GenBank/DDBJ whole genome shotgun (WGS) entry which is preliminary data.</text>
</comment>
<dbReference type="PANTHER" id="PTHR43537">
    <property type="entry name" value="TRANSCRIPTIONAL REGULATOR, GNTR FAMILY"/>
    <property type="match status" value="1"/>
</dbReference>
<dbReference type="GO" id="GO:0003677">
    <property type="term" value="F:DNA binding"/>
    <property type="evidence" value="ECO:0007669"/>
    <property type="project" value="UniProtKB-KW"/>
</dbReference>
<evidence type="ECO:0000256" key="1">
    <source>
        <dbReference type="ARBA" id="ARBA00023015"/>
    </source>
</evidence>
<protein>
    <submittedName>
        <fullName evidence="5">GntR family transcriptional regulator</fullName>
    </submittedName>
</protein>
<accession>A0A5M3Y1E4</accession>
<dbReference type="EMBL" id="BLAF01000108">
    <property type="protein sequence ID" value="GES27070.1"/>
    <property type="molecule type" value="Genomic_DNA"/>
</dbReference>
<dbReference type="Proteomes" id="UP000377595">
    <property type="component" value="Unassembled WGS sequence"/>
</dbReference>
<sequence>MTLPQVNTQTKAEAAYSMLRDAVRQGVLKPGQRVTLNELAAQLGMSLTPVREALRLMASQGLVEQESNRYTTITQYTLERGLEVYRLRLLLEPLAAEMAVRRVTEHDIAKLTGLLADGRNALPFGQFGVLAELNYQFHMTLYSISGQSLLIQFIDRLWNGVPFQTISLSGRTESSLREHEEILDAVKAGDADGAASLVRRHIGHAAHATLRQLPPSGEHVQVEAEVEALMAEFE</sequence>
<keyword evidence="3" id="KW-0804">Transcription</keyword>
<dbReference type="PANTHER" id="PTHR43537:SF39">
    <property type="entry name" value="HTH-TYPE TRANSCRIPTIONAL REGULATOR MCBR"/>
    <property type="match status" value="1"/>
</dbReference>
<keyword evidence="2" id="KW-0238">DNA-binding</keyword>
<dbReference type="Gene3D" id="1.10.10.10">
    <property type="entry name" value="Winged helix-like DNA-binding domain superfamily/Winged helix DNA-binding domain"/>
    <property type="match status" value="1"/>
</dbReference>
<dbReference type="CDD" id="cd07377">
    <property type="entry name" value="WHTH_GntR"/>
    <property type="match status" value="1"/>
</dbReference>
<evidence type="ECO:0000259" key="4">
    <source>
        <dbReference type="PROSITE" id="PS50949"/>
    </source>
</evidence>
<gene>
    <name evidence="5" type="ORF">Aple_099690</name>
</gene>
<keyword evidence="1" id="KW-0805">Transcription regulation</keyword>
<evidence type="ECO:0000313" key="5">
    <source>
        <dbReference type="EMBL" id="GES27070.1"/>
    </source>
</evidence>